<dbReference type="AlphaFoldDB" id="A0A174DDC0"/>
<evidence type="ECO:0000313" key="5">
    <source>
        <dbReference type="EMBL" id="MZK19130.1"/>
    </source>
</evidence>
<evidence type="ECO:0000313" key="3">
    <source>
        <dbReference type="EMBL" id="CUM69968.1"/>
    </source>
</evidence>
<feature type="transmembrane region" description="Helical" evidence="2">
    <location>
        <begin position="203"/>
        <end position="221"/>
    </location>
</feature>
<feature type="compositionally biased region" description="Acidic residues" evidence="1">
    <location>
        <begin position="99"/>
        <end position="110"/>
    </location>
</feature>
<keyword evidence="2" id="KW-0812">Transmembrane</keyword>
<evidence type="ECO:0000256" key="1">
    <source>
        <dbReference type="SAM" id="MobiDB-lite"/>
    </source>
</evidence>
<protein>
    <submittedName>
        <fullName evidence="4">Uncharacterized protein</fullName>
    </submittedName>
</protein>
<evidence type="ECO:0000313" key="8">
    <source>
        <dbReference type="Proteomes" id="UP000446719"/>
    </source>
</evidence>
<feature type="compositionally biased region" description="Basic and acidic residues" evidence="1">
    <location>
        <begin position="111"/>
        <end position="120"/>
    </location>
</feature>
<dbReference type="EMBL" id="WWSB01000023">
    <property type="protein sequence ID" value="MZK19130.1"/>
    <property type="molecule type" value="Genomic_DNA"/>
</dbReference>
<feature type="compositionally biased region" description="Basic and acidic residues" evidence="1">
    <location>
        <begin position="1"/>
        <end position="21"/>
    </location>
</feature>
<gene>
    <name evidence="4" type="ORF">ERS852423_02605</name>
    <name evidence="3" type="ORF">ERS852573_00105</name>
    <name evidence="5" type="ORF">GT565_13725</name>
</gene>
<keyword evidence="2" id="KW-1133">Transmembrane helix</keyword>
<name>A0A174DDC0_9FIRM</name>
<dbReference type="OrthoDB" id="2068299at2"/>
<dbReference type="Proteomes" id="UP000095597">
    <property type="component" value="Unassembled WGS sequence"/>
</dbReference>
<evidence type="ECO:0000313" key="6">
    <source>
        <dbReference type="Proteomes" id="UP000095439"/>
    </source>
</evidence>
<dbReference type="Proteomes" id="UP000446719">
    <property type="component" value="Unassembled WGS sequence"/>
</dbReference>
<organism evidence="4 6">
    <name type="scientific">Dorea longicatena</name>
    <dbReference type="NCBI Taxonomy" id="88431"/>
    <lineage>
        <taxon>Bacteria</taxon>
        <taxon>Bacillati</taxon>
        <taxon>Bacillota</taxon>
        <taxon>Clostridia</taxon>
        <taxon>Lachnospirales</taxon>
        <taxon>Lachnospiraceae</taxon>
        <taxon>Dorea</taxon>
    </lineage>
</organism>
<feature type="compositionally biased region" description="Polar residues" evidence="1">
    <location>
        <begin position="58"/>
        <end position="70"/>
    </location>
</feature>
<dbReference type="Proteomes" id="UP000095439">
    <property type="component" value="Unassembled WGS sequence"/>
</dbReference>
<evidence type="ECO:0000313" key="7">
    <source>
        <dbReference type="Proteomes" id="UP000095597"/>
    </source>
</evidence>
<accession>A0A174DDC0</accession>
<feature type="compositionally biased region" description="Low complexity" evidence="1">
    <location>
        <begin position="41"/>
        <end position="51"/>
    </location>
</feature>
<dbReference type="EMBL" id="CYXO01000001">
    <property type="protein sequence ID" value="CUM69968.1"/>
    <property type="molecule type" value="Genomic_DNA"/>
</dbReference>
<proteinExistence type="predicted"/>
<evidence type="ECO:0000313" key="4">
    <source>
        <dbReference type="EMBL" id="CUO21906.1"/>
    </source>
</evidence>
<keyword evidence="2" id="KW-0472">Membrane</keyword>
<feature type="transmembrane region" description="Helical" evidence="2">
    <location>
        <begin position="178"/>
        <end position="197"/>
    </location>
</feature>
<evidence type="ECO:0000256" key="2">
    <source>
        <dbReference type="SAM" id="Phobius"/>
    </source>
</evidence>
<reference evidence="5 8" key="2">
    <citation type="journal article" date="2019" name="Nat. Med.">
        <title>A library of human gut bacterial isolates paired with longitudinal multiomics data enables mechanistic microbiome research.</title>
        <authorList>
            <person name="Poyet M."/>
            <person name="Groussin M."/>
            <person name="Gibbons S.M."/>
            <person name="Avila-Pacheco J."/>
            <person name="Jiang X."/>
            <person name="Kearney S.M."/>
            <person name="Perrotta A.R."/>
            <person name="Berdy B."/>
            <person name="Zhao S."/>
            <person name="Lieberman T.D."/>
            <person name="Swanson P.K."/>
            <person name="Smith M."/>
            <person name="Roesemann S."/>
            <person name="Alexander J.E."/>
            <person name="Rich S.A."/>
            <person name="Livny J."/>
            <person name="Vlamakis H."/>
            <person name="Clish C."/>
            <person name="Bullock K."/>
            <person name="Deik A."/>
            <person name="Scott J."/>
            <person name="Pierce K.A."/>
            <person name="Xavier R.J."/>
            <person name="Alm E.J."/>
        </authorList>
    </citation>
    <scope>NUCLEOTIDE SEQUENCE [LARGE SCALE GENOMIC DNA]</scope>
    <source>
        <strain evidence="5 8">BIOML-A7</strain>
    </source>
</reference>
<feature type="compositionally biased region" description="Basic and acidic residues" evidence="1">
    <location>
        <begin position="71"/>
        <end position="98"/>
    </location>
</feature>
<dbReference type="EMBL" id="CYYY01000016">
    <property type="protein sequence ID" value="CUO21906.1"/>
    <property type="molecule type" value="Genomic_DNA"/>
</dbReference>
<feature type="region of interest" description="Disordered" evidence="1">
    <location>
        <begin position="226"/>
        <end position="245"/>
    </location>
</feature>
<sequence length="245" mass="28530">MSENIEKAVPTEESPKTKESETSAPAATDNVVLYPVADISAAQETTDTETAASKEITDPQNTDNQTTIDSKTTDGKAADNADKFSDTRNTKEFSKKDAEEDEDLEEDFYEQQEKSRSKDEHPFREFFSNFRSKRKIEMNRDEQILSRISDEDLMEYLRMEQKRMELLQQAKEVREKRFWTTFQLFICLLSVILVIYFLKDNPVILVTILYTVGILTALRIWSKSQNGKDHRDKKDSSDYHKKPWE</sequence>
<reference evidence="6 7" key="1">
    <citation type="submission" date="2015-09" db="EMBL/GenBank/DDBJ databases">
        <authorList>
            <consortium name="Pathogen Informatics"/>
        </authorList>
    </citation>
    <scope>NUCLEOTIDE SEQUENCE [LARGE SCALE GENOMIC DNA]</scope>
    <source>
        <strain evidence="4 6">2789STDY5608866</strain>
        <strain evidence="3 7">2789STDY5834961</strain>
    </source>
</reference>
<feature type="region of interest" description="Disordered" evidence="1">
    <location>
        <begin position="1"/>
        <end position="120"/>
    </location>
</feature>
<dbReference type="RefSeq" id="WP_055182212.1">
    <property type="nucleotide sequence ID" value="NZ_CABIWY010000016.1"/>
</dbReference>